<comment type="caution">
    <text evidence="1">The sequence shown here is derived from an EMBL/GenBank/DDBJ whole genome shotgun (WGS) entry which is preliminary data.</text>
</comment>
<sequence length="67" mass="7696">MGRGELLSQGTIKELTKDLEGEVWEAVVPGRMLAQIEEWRLQFSILSASIHPVQIVLDRRLSECRLY</sequence>
<gene>
    <name evidence="1" type="ORF">BSK52_25040</name>
</gene>
<name>A0A1R0XMB8_9BACL</name>
<evidence type="ECO:0000313" key="1">
    <source>
        <dbReference type="EMBL" id="OMD36179.1"/>
    </source>
</evidence>
<evidence type="ECO:0000313" key="2">
    <source>
        <dbReference type="Proteomes" id="UP000187439"/>
    </source>
</evidence>
<accession>A0A1R0XMB8</accession>
<reference evidence="1 2" key="1">
    <citation type="submission" date="2016-10" db="EMBL/GenBank/DDBJ databases">
        <title>Paenibacillus species isolates.</title>
        <authorList>
            <person name="Beno S.M."/>
        </authorList>
    </citation>
    <scope>NUCLEOTIDE SEQUENCE [LARGE SCALE GENOMIC DNA]</scope>
    <source>
        <strain evidence="1 2">FSL H7-0710</strain>
    </source>
</reference>
<dbReference type="EMBL" id="MPTC01000032">
    <property type="protein sequence ID" value="OMD36179.1"/>
    <property type="molecule type" value="Genomic_DNA"/>
</dbReference>
<dbReference type="Proteomes" id="UP000187439">
    <property type="component" value="Unassembled WGS sequence"/>
</dbReference>
<organism evidence="1 2">
    <name type="scientific">Paenibacillus odorifer</name>
    <dbReference type="NCBI Taxonomy" id="189426"/>
    <lineage>
        <taxon>Bacteria</taxon>
        <taxon>Bacillati</taxon>
        <taxon>Bacillota</taxon>
        <taxon>Bacilli</taxon>
        <taxon>Bacillales</taxon>
        <taxon>Paenibacillaceae</taxon>
        <taxon>Paenibacillus</taxon>
    </lineage>
</organism>
<proteinExistence type="predicted"/>
<dbReference type="AlphaFoldDB" id="A0A1R0XMB8"/>
<protein>
    <submittedName>
        <fullName evidence="1">Uncharacterized protein</fullName>
    </submittedName>
</protein>